<name>A0A518IK88_9PLAN</name>
<dbReference type="Proteomes" id="UP000318313">
    <property type="component" value="Chromosome"/>
</dbReference>
<proteinExistence type="predicted"/>
<evidence type="ECO:0000313" key="1">
    <source>
        <dbReference type="EMBL" id="QDV53516.1"/>
    </source>
</evidence>
<reference evidence="1 2" key="1">
    <citation type="submission" date="2019-03" db="EMBL/GenBank/DDBJ databases">
        <title>Deep-cultivation of Planctomycetes and their phenomic and genomic characterization uncovers novel biology.</title>
        <authorList>
            <person name="Wiegand S."/>
            <person name="Jogler M."/>
            <person name="Boedeker C."/>
            <person name="Pinto D."/>
            <person name="Vollmers J."/>
            <person name="Rivas-Marin E."/>
            <person name="Kohn T."/>
            <person name="Peeters S.H."/>
            <person name="Heuer A."/>
            <person name="Rast P."/>
            <person name="Oberbeckmann S."/>
            <person name="Bunk B."/>
            <person name="Jeske O."/>
            <person name="Meyerdierks A."/>
            <person name="Storesund J.E."/>
            <person name="Kallscheuer N."/>
            <person name="Luecker S."/>
            <person name="Lage O.M."/>
            <person name="Pohl T."/>
            <person name="Merkel B.J."/>
            <person name="Hornburger P."/>
            <person name="Mueller R.-W."/>
            <person name="Bruemmer F."/>
            <person name="Labrenz M."/>
            <person name="Spormann A.M."/>
            <person name="Op den Camp H."/>
            <person name="Overmann J."/>
            <person name="Amann R."/>
            <person name="Jetten M.S.M."/>
            <person name="Mascher T."/>
            <person name="Medema M.H."/>
            <person name="Devos D.P."/>
            <person name="Kaster A.-K."/>
            <person name="Ovreas L."/>
            <person name="Rohde M."/>
            <person name="Galperin M.Y."/>
            <person name="Jogler C."/>
        </authorList>
    </citation>
    <scope>NUCLEOTIDE SEQUENCE [LARGE SCALE GENOMIC DNA]</scope>
    <source>
        <strain evidence="1 2">Enr17</strain>
    </source>
</reference>
<dbReference type="RefSeq" id="WP_145313106.1">
    <property type="nucleotide sequence ID" value="NZ_CP037452.1"/>
</dbReference>
<organism evidence="1 2">
    <name type="scientific">Gimesia fumaroli</name>
    <dbReference type="NCBI Taxonomy" id="2527976"/>
    <lineage>
        <taxon>Bacteria</taxon>
        <taxon>Pseudomonadati</taxon>
        <taxon>Planctomycetota</taxon>
        <taxon>Planctomycetia</taxon>
        <taxon>Planctomycetales</taxon>
        <taxon>Planctomycetaceae</taxon>
        <taxon>Gimesia</taxon>
    </lineage>
</organism>
<gene>
    <name evidence="1" type="ORF">Enr17x_55910</name>
</gene>
<dbReference type="AlphaFoldDB" id="A0A518IK88"/>
<keyword evidence="2" id="KW-1185">Reference proteome</keyword>
<dbReference type="KEGG" id="gfm:Enr17x_55910"/>
<sequence>MNEKRSDSLGTVRKQLQFVEDTGLVTLQEVEHFLLADVEVSQLRPLVDRQLITRIEAVNLLLDKLQTWLEQHGIDDSKSRKYLEGPETFRSFETFLFPDDCS</sequence>
<evidence type="ECO:0000313" key="2">
    <source>
        <dbReference type="Proteomes" id="UP000318313"/>
    </source>
</evidence>
<accession>A0A518IK88</accession>
<protein>
    <submittedName>
        <fullName evidence="1">Uncharacterized protein</fullName>
    </submittedName>
</protein>
<dbReference type="EMBL" id="CP037452">
    <property type="protein sequence ID" value="QDV53516.1"/>
    <property type="molecule type" value="Genomic_DNA"/>
</dbReference>